<proteinExistence type="inferred from homology"/>
<feature type="non-terminal residue" evidence="5">
    <location>
        <position position="92"/>
    </location>
</feature>
<dbReference type="Gene3D" id="2.60.120.620">
    <property type="entry name" value="q2cbj1_9rhob like domain"/>
    <property type="match status" value="1"/>
</dbReference>
<evidence type="ECO:0000256" key="4">
    <source>
        <dbReference type="ARBA" id="ARBA00034924"/>
    </source>
</evidence>
<dbReference type="EMBL" id="BTSX01000004">
    <property type="protein sequence ID" value="GMS91759.1"/>
    <property type="molecule type" value="Genomic_DNA"/>
</dbReference>
<reference evidence="5" key="1">
    <citation type="submission" date="2023-10" db="EMBL/GenBank/DDBJ databases">
        <title>Genome assembly of Pristionchus species.</title>
        <authorList>
            <person name="Yoshida K."/>
            <person name="Sommer R.J."/>
        </authorList>
    </citation>
    <scope>NUCLEOTIDE SEQUENCE</scope>
    <source>
        <strain evidence="5">RS0144</strain>
    </source>
</reference>
<name>A0AAV5T8W7_9BILA</name>
<evidence type="ECO:0000313" key="6">
    <source>
        <dbReference type="Proteomes" id="UP001432027"/>
    </source>
</evidence>
<evidence type="ECO:0000313" key="5">
    <source>
        <dbReference type="EMBL" id="GMS91759.1"/>
    </source>
</evidence>
<dbReference type="GO" id="GO:0048244">
    <property type="term" value="F:phytanoyl-CoA dioxygenase activity"/>
    <property type="evidence" value="ECO:0007669"/>
    <property type="project" value="UniProtKB-EC"/>
</dbReference>
<dbReference type="GO" id="GO:0001561">
    <property type="term" value="P:fatty acid alpha-oxidation"/>
    <property type="evidence" value="ECO:0007669"/>
    <property type="project" value="InterPro"/>
</dbReference>
<feature type="non-terminal residue" evidence="5">
    <location>
        <position position="1"/>
    </location>
</feature>
<keyword evidence="6" id="KW-1185">Reference proteome</keyword>
<dbReference type="InterPro" id="IPR008775">
    <property type="entry name" value="Phytyl_CoA_dOase-like"/>
</dbReference>
<gene>
    <name evidence="5" type="ORF">PENTCL1PPCAC_13934</name>
</gene>
<dbReference type="EC" id="1.14.11.18" evidence="2"/>
<dbReference type="InterPro" id="IPR047128">
    <property type="entry name" value="PhyH"/>
</dbReference>
<organism evidence="5 6">
    <name type="scientific">Pristionchus entomophagus</name>
    <dbReference type="NCBI Taxonomy" id="358040"/>
    <lineage>
        <taxon>Eukaryota</taxon>
        <taxon>Metazoa</taxon>
        <taxon>Ecdysozoa</taxon>
        <taxon>Nematoda</taxon>
        <taxon>Chromadorea</taxon>
        <taxon>Rhabditida</taxon>
        <taxon>Rhabditina</taxon>
        <taxon>Diplogasteromorpha</taxon>
        <taxon>Diplogasteroidea</taxon>
        <taxon>Neodiplogasteridae</taxon>
        <taxon>Pristionchus</taxon>
    </lineage>
</organism>
<accession>A0AAV5T8W7</accession>
<comment type="similarity">
    <text evidence="1">Belongs to the PhyH family.</text>
</comment>
<evidence type="ECO:0000256" key="3">
    <source>
        <dbReference type="ARBA" id="ARBA00034921"/>
    </source>
</evidence>
<sequence>RFYEKNGYIIIKKCVPPADIDRYIDRMKTICESPRSDFLLITVMRDVALSKEEKSKADMSTVMKINDWQDDPVLFEYCQNEKIVAIVKDLIG</sequence>
<dbReference type="SUPFAM" id="SSF51197">
    <property type="entry name" value="Clavaminate synthase-like"/>
    <property type="match status" value="1"/>
</dbReference>
<evidence type="ECO:0000256" key="1">
    <source>
        <dbReference type="ARBA" id="ARBA00005830"/>
    </source>
</evidence>
<protein>
    <recommendedName>
        <fullName evidence="2">phytanoyl-CoA dioxygenase</fullName>
        <ecNumber evidence="2">1.14.11.18</ecNumber>
    </recommendedName>
    <alternativeName>
        <fullName evidence="3">Phytanic acid oxidase</fullName>
    </alternativeName>
    <alternativeName>
        <fullName evidence="4">Phytanoyl-CoA alpha-hydroxylase</fullName>
    </alternativeName>
</protein>
<comment type="caution">
    <text evidence="5">The sequence shown here is derived from an EMBL/GenBank/DDBJ whole genome shotgun (WGS) entry which is preliminary data.</text>
</comment>
<dbReference type="Pfam" id="PF05721">
    <property type="entry name" value="PhyH"/>
    <property type="match status" value="1"/>
</dbReference>
<dbReference type="AlphaFoldDB" id="A0AAV5T8W7"/>
<evidence type="ECO:0000256" key="2">
    <source>
        <dbReference type="ARBA" id="ARBA00034809"/>
    </source>
</evidence>
<dbReference type="PANTHER" id="PTHR21308">
    <property type="entry name" value="PHYTANOYL-COA ALPHA-HYDROXYLASE"/>
    <property type="match status" value="1"/>
</dbReference>
<dbReference type="PANTHER" id="PTHR21308:SF1">
    <property type="entry name" value="PHYTANOYL-COA DIOXYGENASE, PEROXISOMAL"/>
    <property type="match status" value="1"/>
</dbReference>
<dbReference type="Proteomes" id="UP001432027">
    <property type="component" value="Unassembled WGS sequence"/>
</dbReference>